<name>A0A2V1DSL2_9PLEO</name>
<dbReference type="AlphaFoldDB" id="A0A2V1DSL2"/>
<dbReference type="EMBL" id="KZ805362">
    <property type="protein sequence ID" value="PVI01137.1"/>
    <property type="molecule type" value="Genomic_DNA"/>
</dbReference>
<proteinExistence type="predicted"/>
<sequence>MQRRDPSSLKRAYVIKPGNLNRLRHSPLFVSHVWIKPPDIDVSKDPAPITLYGGEMSGNVPAAGELKGSAVRHAHELETKECTDPAELGGKDTKGGKLKI</sequence>
<keyword evidence="2" id="KW-1185">Reference proteome</keyword>
<organism evidence="1 2">
    <name type="scientific">Periconia macrospinosa</name>
    <dbReference type="NCBI Taxonomy" id="97972"/>
    <lineage>
        <taxon>Eukaryota</taxon>
        <taxon>Fungi</taxon>
        <taxon>Dikarya</taxon>
        <taxon>Ascomycota</taxon>
        <taxon>Pezizomycotina</taxon>
        <taxon>Dothideomycetes</taxon>
        <taxon>Pleosporomycetidae</taxon>
        <taxon>Pleosporales</taxon>
        <taxon>Massarineae</taxon>
        <taxon>Periconiaceae</taxon>
        <taxon>Periconia</taxon>
    </lineage>
</organism>
<evidence type="ECO:0000313" key="1">
    <source>
        <dbReference type="EMBL" id="PVI01137.1"/>
    </source>
</evidence>
<protein>
    <submittedName>
        <fullName evidence="1">Uncharacterized protein</fullName>
    </submittedName>
</protein>
<reference evidence="1 2" key="1">
    <citation type="journal article" date="2018" name="Sci. Rep.">
        <title>Comparative genomics provides insights into the lifestyle and reveals functional heterogeneity of dark septate endophytic fungi.</title>
        <authorList>
            <person name="Knapp D.G."/>
            <person name="Nemeth J.B."/>
            <person name="Barry K."/>
            <person name="Hainaut M."/>
            <person name="Henrissat B."/>
            <person name="Johnson J."/>
            <person name="Kuo A."/>
            <person name="Lim J.H.P."/>
            <person name="Lipzen A."/>
            <person name="Nolan M."/>
            <person name="Ohm R.A."/>
            <person name="Tamas L."/>
            <person name="Grigoriev I.V."/>
            <person name="Spatafora J.W."/>
            <person name="Nagy L.G."/>
            <person name="Kovacs G.M."/>
        </authorList>
    </citation>
    <scope>NUCLEOTIDE SEQUENCE [LARGE SCALE GENOMIC DNA]</scope>
    <source>
        <strain evidence="1 2">DSE2036</strain>
    </source>
</reference>
<gene>
    <name evidence="1" type="ORF">DM02DRAFT_365482</name>
</gene>
<evidence type="ECO:0000313" key="2">
    <source>
        <dbReference type="Proteomes" id="UP000244855"/>
    </source>
</evidence>
<dbReference type="Proteomes" id="UP000244855">
    <property type="component" value="Unassembled WGS sequence"/>
</dbReference>
<accession>A0A2V1DSL2</accession>